<dbReference type="Proteomes" id="UP001148629">
    <property type="component" value="Unassembled WGS sequence"/>
</dbReference>
<gene>
    <name evidence="1" type="ORF">NM208_g13181</name>
</gene>
<name>A0ACC1RLZ1_9HYPO</name>
<reference evidence="1" key="1">
    <citation type="submission" date="2022-08" db="EMBL/GenBank/DDBJ databases">
        <title>Genome Sequence of Fusarium decemcellulare.</title>
        <authorList>
            <person name="Buettner E."/>
        </authorList>
    </citation>
    <scope>NUCLEOTIDE SEQUENCE</scope>
    <source>
        <strain evidence="1">Babe19</strain>
    </source>
</reference>
<protein>
    <submittedName>
        <fullName evidence="1">Uncharacterized protein</fullName>
    </submittedName>
</protein>
<sequence length="451" mass="47441">MRCIMKAVTLFAALVAAKGCDQPSPPSCVSGAHIIVVRGSTEPQGPGIIGEVAQKILERIHDSDMVSLKYPAEYDPYVASQTEGVNTLTEMVKKYTKTCPDTKMILVGFSQGAHIIADVMCGASSNGFPATKPQPKNISSQVAAIVLMGDPSTTKGQPFHMGSSHGDGIFPRQRPGGCLCISDRTVSFCDAGDPFCEAGGSSLDVHMNYVAVYADVAMAFQIKYIDAMIFFLLLCLLLLAQASAQASGCPSGAHIVVARGSLEPQGPGIMGNISAKLLQRIPGSDMESLVYPARYEPYVPSQTAGVEAMTDLLLGYAKKCPKTKMIVLGFSQGAHVTMDVMCGASSDGFPDTVPQSSFVAGNIAAIVLMGDPSLTVGQPFLVGSSHGSGIFPRHNPGGCQLIAEKTLSICDSGDPFCEAGSHDLAVHMAYVKVWGEYAANRTITTFHSTQG</sequence>
<organism evidence="1 2">
    <name type="scientific">Fusarium decemcellulare</name>
    <dbReference type="NCBI Taxonomy" id="57161"/>
    <lineage>
        <taxon>Eukaryota</taxon>
        <taxon>Fungi</taxon>
        <taxon>Dikarya</taxon>
        <taxon>Ascomycota</taxon>
        <taxon>Pezizomycotina</taxon>
        <taxon>Sordariomycetes</taxon>
        <taxon>Hypocreomycetidae</taxon>
        <taxon>Hypocreales</taxon>
        <taxon>Nectriaceae</taxon>
        <taxon>Fusarium</taxon>
        <taxon>Fusarium decemcellulare species complex</taxon>
    </lineage>
</organism>
<dbReference type="EMBL" id="JANRMS010002618">
    <property type="protein sequence ID" value="KAJ3521683.1"/>
    <property type="molecule type" value="Genomic_DNA"/>
</dbReference>
<evidence type="ECO:0000313" key="1">
    <source>
        <dbReference type="EMBL" id="KAJ3521683.1"/>
    </source>
</evidence>
<proteinExistence type="predicted"/>
<accession>A0ACC1RLZ1</accession>
<evidence type="ECO:0000313" key="2">
    <source>
        <dbReference type="Proteomes" id="UP001148629"/>
    </source>
</evidence>
<keyword evidence="2" id="KW-1185">Reference proteome</keyword>
<comment type="caution">
    <text evidence="1">The sequence shown here is derived from an EMBL/GenBank/DDBJ whole genome shotgun (WGS) entry which is preliminary data.</text>
</comment>